<protein>
    <recommendedName>
        <fullName evidence="4">DUF1287 domain-containing protein</fullName>
    </recommendedName>
</protein>
<dbReference type="PIRSF" id="PIRSF011444">
    <property type="entry name" value="DUF1287"/>
    <property type="match status" value="1"/>
</dbReference>
<feature type="signal peptide" evidence="1">
    <location>
        <begin position="1"/>
        <end position="21"/>
    </location>
</feature>
<evidence type="ECO:0008006" key="4">
    <source>
        <dbReference type="Google" id="ProtNLM"/>
    </source>
</evidence>
<keyword evidence="1" id="KW-0732">Signal</keyword>
<gene>
    <name evidence="2" type="ORF">BN1804_01189</name>
</gene>
<evidence type="ECO:0000313" key="3">
    <source>
        <dbReference type="Proteomes" id="UP000183920"/>
    </source>
</evidence>
<accession>A0A0G4Q527</accession>
<sequence precursor="true">MRITVLSFLLLLIIPFSSAKAITAEQNKKLVEYATDLPRAVIYDSGYRKIDYPNGDVPAYKGVCSDVIIRSYRGIDIDLQKLLHEDIKAHFSAYPSKRMWGLNKPDTNIDHRRVPNLEVFFTRKGKVKQITKNAEDYVPGDIISWRLDNGRPHIGIVVNKKSWDNQRYLVMHNIGFGQVAEDVLFSWKITGHFTY</sequence>
<organism evidence="2 3">
    <name type="scientific">Proteus penneri</name>
    <dbReference type="NCBI Taxonomy" id="102862"/>
    <lineage>
        <taxon>Bacteria</taxon>
        <taxon>Pseudomonadati</taxon>
        <taxon>Pseudomonadota</taxon>
        <taxon>Gammaproteobacteria</taxon>
        <taxon>Enterobacterales</taxon>
        <taxon>Morganellaceae</taxon>
        <taxon>Proteus</taxon>
    </lineage>
</organism>
<proteinExistence type="predicted"/>
<dbReference type="Proteomes" id="UP000183920">
    <property type="component" value="Unassembled WGS sequence"/>
</dbReference>
<dbReference type="InterPro" id="IPR009706">
    <property type="entry name" value="DUF1287"/>
</dbReference>
<evidence type="ECO:0000313" key="2">
    <source>
        <dbReference type="EMBL" id="CRL60905.1"/>
    </source>
</evidence>
<dbReference type="AlphaFoldDB" id="A0A0G4Q527"/>
<dbReference type="RefSeq" id="WP_425311608.1">
    <property type="nucleotide sequence ID" value="NZ_CVRY01000002.1"/>
</dbReference>
<dbReference type="Pfam" id="PF06940">
    <property type="entry name" value="DUF1287"/>
    <property type="match status" value="1"/>
</dbReference>
<reference evidence="3" key="1">
    <citation type="submission" date="2015-06" db="EMBL/GenBank/DDBJ databases">
        <authorList>
            <person name="Urmite Genomes"/>
        </authorList>
    </citation>
    <scope>NUCLEOTIDE SEQUENCE [LARGE SCALE GENOMIC DNA]</scope>
    <source>
        <strain evidence="3">CSUR P1867</strain>
    </source>
</reference>
<evidence type="ECO:0000256" key="1">
    <source>
        <dbReference type="SAM" id="SignalP"/>
    </source>
</evidence>
<feature type="chain" id="PRO_5005195864" description="DUF1287 domain-containing protein" evidence="1">
    <location>
        <begin position="22"/>
        <end position="195"/>
    </location>
</feature>
<dbReference type="EMBL" id="CVRY01000002">
    <property type="protein sequence ID" value="CRL60905.1"/>
    <property type="molecule type" value="Genomic_DNA"/>
</dbReference>
<name>A0A0G4Q527_9GAMM</name>